<protein>
    <submittedName>
        <fullName evidence="1">Uncharacterized protein</fullName>
    </submittedName>
</protein>
<sequence>ASFEQNPMEKQSLNENVSETDLIRIFEKLDELNKSLNQTALDIFKNETDRKLLSKPSHLTFSIVHRAIELNRGFKSLSEANNWITAINLLRLQADNCMRLFALSLVKDRLDFYNRVINGEHIRNILDAEGNKMTDLYLSQKLDTLYPGFRMLYENASGFIHFSNEHLNINNDRIEDGNDFMMYIRIAETTEFSIAKKVDFAFNMFKVTEELYRLLNGYKLSMAEFMKRFDK</sequence>
<organism evidence="1 2">
    <name type="scientific">Haoranjiania flava</name>
    <dbReference type="NCBI Taxonomy" id="1856322"/>
    <lineage>
        <taxon>Bacteria</taxon>
        <taxon>Pseudomonadati</taxon>
        <taxon>Bacteroidota</taxon>
        <taxon>Chitinophagia</taxon>
        <taxon>Chitinophagales</taxon>
        <taxon>Chitinophagaceae</taxon>
        <taxon>Haoranjiania</taxon>
    </lineage>
</organism>
<feature type="non-terminal residue" evidence="1">
    <location>
        <position position="1"/>
    </location>
</feature>
<dbReference type="AlphaFoldDB" id="A0AAE3INF4"/>
<dbReference type="RefSeq" id="WP_263038763.1">
    <property type="nucleotide sequence ID" value="NZ_JAOTPL010000021.1"/>
</dbReference>
<evidence type="ECO:0000313" key="1">
    <source>
        <dbReference type="EMBL" id="MCU7695275.1"/>
    </source>
</evidence>
<reference evidence="1" key="1">
    <citation type="submission" date="2022-10" db="EMBL/GenBank/DDBJ databases">
        <authorList>
            <person name="Kim H.S."/>
            <person name="Kim J.-S."/>
            <person name="Suh M.K."/>
            <person name="Eom M.K."/>
            <person name="Lee J.-S."/>
        </authorList>
    </citation>
    <scope>NUCLEOTIDE SEQUENCE</scope>
    <source>
        <strain evidence="1">LIP-5</strain>
    </source>
</reference>
<dbReference type="EMBL" id="JAOTPL010000021">
    <property type="protein sequence ID" value="MCU7695275.1"/>
    <property type="molecule type" value="Genomic_DNA"/>
</dbReference>
<evidence type="ECO:0000313" key="2">
    <source>
        <dbReference type="Proteomes" id="UP001209317"/>
    </source>
</evidence>
<gene>
    <name evidence="1" type="ORF">OD355_12165</name>
</gene>
<comment type="caution">
    <text evidence="1">The sequence shown here is derived from an EMBL/GenBank/DDBJ whole genome shotgun (WGS) entry which is preliminary data.</text>
</comment>
<name>A0AAE3INF4_9BACT</name>
<proteinExistence type="predicted"/>
<accession>A0AAE3INF4</accession>
<dbReference type="Proteomes" id="UP001209317">
    <property type="component" value="Unassembled WGS sequence"/>
</dbReference>
<keyword evidence="2" id="KW-1185">Reference proteome</keyword>